<dbReference type="CDD" id="cd00082">
    <property type="entry name" value="HisKA"/>
    <property type="match status" value="1"/>
</dbReference>
<evidence type="ECO:0000313" key="11">
    <source>
        <dbReference type="Proteomes" id="UP000476820"/>
    </source>
</evidence>
<dbReference type="RefSeq" id="WP_012451368.1">
    <property type="nucleotide sequence ID" value="NZ_CP010520.1"/>
</dbReference>
<feature type="transmembrane region" description="Helical" evidence="6">
    <location>
        <begin position="12"/>
        <end position="36"/>
    </location>
</feature>
<evidence type="ECO:0000256" key="6">
    <source>
        <dbReference type="SAM" id="Phobius"/>
    </source>
</evidence>
<evidence type="ECO:0000256" key="5">
    <source>
        <dbReference type="ARBA" id="ARBA00023012"/>
    </source>
</evidence>
<dbReference type="InterPro" id="IPR005467">
    <property type="entry name" value="His_kinase_dom"/>
</dbReference>
<dbReference type="InterPro" id="IPR036890">
    <property type="entry name" value="HATPase_C_sf"/>
</dbReference>
<keyword evidence="6" id="KW-0812">Transmembrane</keyword>
<dbReference type="EC" id="2.7.13.3" evidence="2"/>
<keyword evidence="5" id="KW-0902">Two-component regulatory system</keyword>
<evidence type="ECO:0000256" key="1">
    <source>
        <dbReference type="ARBA" id="ARBA00000085"/>
    </source>
</evidence>
<dbReference type="InterPro" id="IPR003594">
    <property type="entry name" value="HATPase_dom"/>
</dbReference>
<sequence length="428" mass="49143">MKNDIFLSTKRRITAISIGIVFLCLIIFALITQAFYKSKLLDNVDRQLIDQKKIFLGEEITRENKKKIYDYDNDMHKNFNIFPEDKPMKIPPNLILISYNNDAFENMSNTLYFSEDNLPTLPKESNEKIVNFQYNDYNFRGITVTNGDQKIQVIANIDVEVHSINRLRNSILFSLVILIIISSALAAYLASKVIKPVKKAYEKQIYFVQDASHEMRTPVSVIKGKVELLAHSPGDTIDDHFEHISKIMSEIRGLEKLNNDLLLLSKEDLELGLNITSFSLDDFIDEISEFYIDLAEIRHRDFQVIKPKNEIIVSWEKDKIKRAIIILLENAFKYTNEGGSVKLIVEDLTKSIKVTVKDDGIGIKDEDQNRIFDRFYRSKEVRGKNISGTGIGLSLLKSITKNFGIKLKVNSKYGEGCEFILSIPKIIK</sequence>
<comment type="caution">
    <text evidence="8">The sequence shown here is derived from an EMBL/GenBank/DDBJ whole genome shotgun (WGS) entry which is preliminary data.</text>
</comment>
<dbReference type="GO" id="GO:0000155">
    <property type="term" value="F:phosphorelay sensor kinase activity"/>
    <property type="evidence" value="ECO:0007669"/>
    <property type="project" value="InterPro"/>
</dbReference>
<dbReference type="Gene3D" id="1.10.287.130">
    <property type="match status" value="1"/>
</dbReference>
<dbReference type="Proteomes" id="UP000473681">
    <property type="component" value="Unassembled WGS sequence"/>
</dbReference>
<evidence type="ECO:0000313" key="8">
    <source>
        <dbReference type="EMBL" id="NFF87074.1"/>
    </source>
</evidence>
<evidence type="ECO:0000256" key="3">
    <source>
        <dbReference type="ARBA" id="ARBA00022553"/>
    </source>
</evidence>
<keyword evidence="6" id="KW-0472">Membrane</keyword>
<evidence type="ECO:0000313" key="10">
    <source>
        <dbReference type="Proteomes" id="UP000473681"/>
    </source>
</evidence>
<evidence type="ECO:0000313" key="9">
    <source>
        <dbReference type="EMBL" id="NFN35467.1"/>
    </source>
</evidence>
<dbReference type="SMART" id="SM00388">
    <property type="entry name" value="HisKA"/>
    <property type="match status" value="1"/>
</dbReference>
<dbReference type="Gene3D" id="3.30.565.10">
    <property type="entry name" value="Histidine kinase-like ATPase, C-terminal domain"/>
    <property type="match status" value="1"/>
</dbReference>
<dbReference type="InterPro" id="IPR003661">
    <property type="entry name" value="HisK_dim/P_dom"/>
</dbReference>
<dbReference type="Pfam" id="PF02518">
    <property type="entry name" value="HATPase_c"/>
    <property type="match status" value="1"/>
</dbReference>
<proteinExistence type="predicted"/>
<evidence type="ECO:0000259" key="7">
    <source>
        <dbReference type="PROSITE" id="PS50109"/>
    </source>
</evidence>
<keyword evidence="4 8" id="KW-0418">Kinase</keyword>
<dbReference type="EMBL" id="SWVK01000012">
    <property type="protein sequence ID" value="NFN35467.1"/>
    <property type="molecule type" value="Genomic_DNA"/>
</dbReference>
<dbReference type="SUPFAM" id="SSF55874">
    <property type="entry name" value="ATPase domain of HSP90 chaperone/DNA topoisomerase II/histidine kinase"/>
    <property type="match status" value="1"/>
</dbReference>
<keyword evidence="4 8" id="KW-0808">Transferase</keyword>
<feature type="domain" description="Histidine kinase" evidence="7">
    <location>
        <begin position="210"/>
        <end position="427"/>
    </location>
</feature>
<name>A0A0L9YCF5_CLOBO</name>
<dbReference type="SUPFAM" id="SSF47384">
    <property type="entry name" value="Homodimeric domain of signal transducing histidine kinase"/>
    <property type="match status" value="1"/>
</dbReference>
<comment type="catalytic activity">
    <reaction evidence="1">
        <text>ATP + protein L-histidine = ADP + protein N-phospho-L-histidine.</text>
        <dbReference type="EC" id="2.7.13.3"/>
    </reaction>
</comment>
<dbReference type="InterPro" id="IPR036097">
    <property type="entry name" value="HisK_dim/P_sf"/>
</dbReference>
<gene>
    <name evidence="8" type="ORF">FC774_04085</name>
    <name evidence="9" type="ORF">FDB51_10095</name>
</gene>
<dbReference type="Proteomes" id="UP000476820">
    <property type="component" value="Unassembled WGS sequence"/>
</dbReference>
<feature type="transmembrane region" description="Helical" evidence="6">
    <location>
        <begin position="171"/>
        <end position="190"/>
    </location>
</feature>
<dbReference type="PANTHER" id="PTHR43547:SF2">
    <property type="entry name" value="HYBRID SIGNAL TRANSDUCTION HISTIDINE KINASE C"/>
    <property type="match status" value="1"/>
</dbReference>
<dbReference type="SMART" id="SM00387">
    <property type="entry name" value="HATPase_c"/>
    <property type="match status" value="1"/>
</dbReference>
<keyword evidence="6" id="KW-1133">Transmembrane helix</keyword>
<reference evidence="10 11" key="1">
    <citation type="submission" date="2019-04" db="EMBL/GenBank/DDBJ databases">
        <title>Genome sequencing of Clostridium botulinum Groups I-IV and Clostridium butyricum.</title>
        <authorList>
            <person name="Brunt J."/>
            <person name="Van Vliet A.H.M."/>
            <person name="Stringer S.C."/>
            <person name="Carter A.T."/>
            <person name="Peck M.W."/>
        </authorList>
    </citation>
    <scope>NUCLEOTIDE SEQUENCE [LARGE SCALE GENOMIC DNA]</scope>
    <source>
        <strain evidence="8 11">1605</strain>
        <strain evidence="9 10">CB-K-33E</strain>
    </source>
</reference>
<dbReference type="EMBL" id="SWOV01000006">
    <property type="protein sequence ID" value="NFF87074.1"/>
    <property type="molecule type" value="Genomic_DNA"/>
</dbReference>
<evidence type="ECO:0000256" key="2">
    <source>
        <dbReference type="ARBA" id="ARBA00012438"/>
    </source>
</evidence>
<dbReference type="Pfam" id="PF00512">
    <property type="entry name" value="HisKA"/>
    <property type="match status" value="1"/>
</dbReference>
<protein>
    <recommendedName>
        <fullName evidence="2">histidine kinase</fullName>
        <ecNumber evidence="2">2.7.13.3</ecNumber>
    </recommendedName>
</protein>
<organism evidence="8 11">
    <name type="scientific">Clostridium botulinum</name>
    <dbReference type="NCBI Taxonomy" id="1491"/>
    <lineage>
        <taxon>Bacteria</taxon>
        <taxon>Bacillati</taxon>
        <taxon>Bacillota</taxon>
        <taxon>Clostridia</taxon>
        <taxon>Eubacteriales</taxon>
        <taxon>Clostridiaceae</taxon>
        <taxon>Clostridium</taxon>
    </lineage>
</organism>
<dbReference type="CDD" id="cd00075">
    <property type="entry name" value="HATPase"/>
    <property type="match status" value="1"/>
</dbReference>
<keyword evidence="3" id="KW-0597">Phosphoprotein</keyword>
<dbReference type="PRINTS" id="PR00344">
    <property type="entry name" value="BCTRLSENSOR"/>
</dbReference>
<accession>A0A0L9YCF5</accession>
<dbReference type="PROSITE" id="PS50109">
    <property type="entry name" value="HIS_KIN"/>
    <property type="match status" value="1"/>
</dbReference>
<dbReference type="OrthoDB" id="9813151at2"/>
<dbReference type="InterPro" id="IPR004358">
    <property type="entry name" value="Sig_transdc_His_kin-like_C"/>
</dbReference>
<evidence type="ECO:0000256" key="4">
    <source>
        <dbReference type="ARBA" id="ARBA00022777"/>
    </source>
</evidence>
<dbReference type="PANTHER" id="PTHR43547">
    <property type="entry name" value="TWO-COMPONENT HISTIDINE KINASE"/>
    <property type="match status" value="1"/>
</dbReference>
<dbReference type="AlphaFoldDB" id="A0A0L9YCF5"/>